<evidence type="ECO:0000313" key="2">
    <source>
        <dbReference type="EMBL" id="ELY75252.1"/>
    </source>
</evidence>
<dbReference type="PATRIC" id="fig|1230459.4.peg.4071"/>
<dbReference type="AlphaFoldDB" id="L9YP63"/>
<dbReference type="RefSeq" id="WP_008459327.1">
    <property type="nucleotide sequence ID" value="NZ_AOIJ01000087.1"/>
</dbReference>
<gene>
    <name evidence="2" type="ORF">C486_20514</name>
</gene>
<accession>L9YP63</accession>
<dbReference type="EMBL" id="AOIJ01000087">
    <property type="protein sequence ID" value="ELY75252.1"/>
    <property type="molecule type" value="Genomic_DNA"/>
</dbReference>
<protein>
    <submittedName>
        <fullName evidence="2">Uncharacterized protein</fullName>
    </submittedName>
</protein>
<proteinExistence type="predicted"/>
<organism evidence="2 3">
    <name type="scientific">Natrinema gari JCM 14663</name>
    <dbReference type="NCBI Taxonomy" id="1230459"/>
    <lineage>
        <taxon>Archaea</taxon>
        <taxon>Methanobacteriati</taxon>
        <taxon>Methanobacteriota</taxon>
        <taxon>Stenosarchaea group</taxon>
        <taxon>Halobacteria</taxon>
        <taxon>Halobacteriales</taxon>
        <taxon>Natrialbaceae</taxon>
        <taxon>Natrinema</taxon>
    </lineage>
</organism>
<reference evidence="2 3" key="1">
    <citation type="journal article" date="2014" name="PLoS Genet.">
        <title>Phylogenetically driven sequencing of extremely halophilic archaea reveals strategies for static and dynamic osmo-response.</title>
        <authorList>
            <person name="Becker E.A."/>
            <person name="Seitzer P.M."/>
            <person name="Tritt A."/>
            <person name="Larsen D."/>
            <person name="Krusor M."/>
            <person name="Yao A.I."/>
            <person name="Wu D."/>
            <person name="Madern D."/>
            <person name="Eisen J.A."/>
            <person name="Darling A.E."/>
            <person name="Facciotti M.T."/>
        </authorList>
    </citation>
    <scope>NUCLEOTIDE SEQUENCE [LARGE SCALE GENOMIC DNA]</scope>
    <source>
        <strain evidence="2 3">JCM 14663</strain>
    </source>
</reference>
<keyword evidence="3" id="KW-1185">Reference proteome</keyword>
<keyword evidence="1" id="KW-1133">Transmembrane helix</keyword>
<sequence length="218" mass="23184">MVLESVSQLRDRIDRVDAAVAAVGIGAAVGLDVAPSVIGSLLGIAIGSVFFEVALEEFDVDPALCWLAFGVVAVAAGLVQLREGSRWFGPALLAAGCWICLDALSARRPDDGTAETDAPDMTDDEYYLVALHSRWLLVALREADRPLTKAELCDRTGLMEADIDRLLAVHGGSSPIERVGNGYVLDEDETGVLAAVRTAVGMIWGRLVRPVRLLASRG</sequence>
<dbReference type="Proteomes" id="UP000011592">
    <property type="component" value="Unassembled WGS sequence"/>
</dbReference>
<keyword evidence="1" id="KW-0812">Transmembrane</keyword>
<evidence type="ECO:0000313" key="3">
    <source>
        <dbReference type="Proteomes" id="UP000011592"/>
    </source>
</evidence>
<comment type="caution">
    <text evidence="2">The sequence shown here is derived from an EMBL/GenBank/DDBJ whole genome shotgun (WGS) entry which is preliminary data.</text>
</comment>
<feature type="transmembrane region" description="Helical" evidence="1">
    <location>
        <begin position="20"/>
        <end position="51"/>
    </location>
</feature>
<keyword evidence="1" id="KW-0472">Membrane</keyword>
<name>L9YP63_9EURY</name>
<feature type="transmembrane region" description="Helical" evidence="1">
    <location>
        <begin position="63"/>
        <end position="81"/>
    </location>
</feature>
<evidence type="ECO:0000256" key="1">
    <source>
        <dbReference type="SAM" id="Phobius"/>
    </source>
</evidence>